<name>A0A2I1HG86_9GLOM</name>
<evidence type="ECO:0000313" key="2">
    <source>
        <dbReference type="Proteomes" id="UP000234323"/>
    </source>
</evidence>
<gene>
    <name evidence="1" type="ORF">RhiirA4_479299</name>
</gene>
<evidence type="ECO:0000313" key="1">
    <source>
        <dbReference type="EMBL" id="PKY57889.1"/>
    </source>
</evidence>
<keyword evidence="2" id="KW-1185">Reference proteome</keyword>
<dbReference type="VEuPathDB" id="FungiDB:RhiirA1_351573"/>
<dbReference type="Proteomes" id="UP000234323">
    <property type="component" value="Unassembled WGS sequence"/>
</dbReference>
<reference evidence="1 2" key="1">
    <citation type="submission" date="2015-10" db="EMBL/GenBank/DDBJ databases">
        <title>Genome analyses suggest a sexual origin of heterokaryosis in a supposedly ancient asexual fungus.</title>
        <authorList>
            <person name="Ropars J."/>
            <person name="Sedzielewska K."/>
            <person name="Noel J."/>
            <person name="Charron P."/>
            <person name="Farinelli L."/>
            <person name="Marton T."/>
            <person name="Kruger M."/>
            <person name="Pelin A."/>
            <person name="Brachmann A."/>
            <person name="Corradi N."/>
        </authorList>
    </citation>
    <scope>NUCLEOTIDE SEQUENCE [LARGE SCALE GENOMIC DNA]</scope>
    <source>
        <strain evidence="1 2">A4</strain>
    </source>
</reference>
<protein>
    <submittedName>
        <fullName evidence="1">Uncharacterized protein</fullName>
    </submittedName>
</protein>
<organism evidence="1 2">
    <name type="scientific">Rhizophagus irregularis</name>
    <dbReference type="NCBI Taxonomy" id="588596"/>
    <lineage>
        <taxon>Eukaryota</taxon>
        <taxon>Fungi</taxon>
        <taxon>Fungi incertae sedis</taxon>
        <taxon>Mucoromycota</taxon>
        <taxon>Glomeromycotina</taxon>
        <taxon>Glomeromycetes</taxon>
        <taxon>Glomerales</taxon>
        <taxon>Glomeraceae</taxon>
        <taxon>Rhizophagus</taxon>
    </lineage>
</organism>
<dbReference type="VEuPathDB" id="FungiDB:FUN_009985"/>
<sequence length="131" mass="15997">MNRLQFQQRQPIDWSKINCYSCEDNQDYYYNENGLYYYFDCDYQQYFYFDEKIQNELCYQNNEYYPAERTIRSQVEILPNRNPIIRKQPGEGKFQIRLSRFETDAQEYDIVRDLENMKPNINFAQSVAAAP</sequence>
<comment type="caution">
    <text evidence="1">The sequence shown here is derived from an EMBL/GenBank/DDBJ whole genome shotgun (WGS) entry which is preliminary data.</text>
</comment>
<dbReference type="VEuPathDB" id="FungiDB:RhiirFUN_007796"/>
<proteinExistence type="predicted"/>
<dbReference type="AlphaFoldDB" id="A0A2I1HG86"/>
<accession>A0A2I1HG86</accession>
<dbReference type="EMBL" id="LLXI01002744">
    <property type="protein sequence ID" value="PKY57889.1"/>
    <property type="molecule type" value="Genomic_DNA"/>
</dbReference>